<organism evidence="3 4">
    <name type="scientific">Marivirga atlantica</name>
    <dbReference type="NCBI Taxonomy" id="1548457"/>
    <lineage>
        <taxon>Bacteria</taxon>
        <taxon>Pseudomonadati</taxon>
        <taxon>Bacteroidota</taxon>
        <taxon>Cytophagia</taxon>
        <taxon>Cytophagales</taxon>
        <taxon>Marivirgaceae</taxon>
        <taxon>Marivirga</taxon>
    </lineage>
</organism>
<feature type="transmembrane region" description="Helical" evidence="1">
    <location>
        <begin position="7"/>
        <end position="25"/>
    </location>
</feature>
<reference evidence="3" key="1">
    <citation type="submission" date="2021-01" db="EMBL/GenBank/DDBJ databases">
        <title>Marivirga sp. nov., isolated from intertidal surface sediments.</title>
        <authorList>
            <person name="Zhang M."/>
        </authorList>
    </citation>
    <scope>NUCLEOTIDE SEQUENCE</scope>
    <source>
        <strain evidence="3">SM1354</strain>
    </source>
</reference>
<accession>A0A937A8F7</accession>
<keyword evidence="1" id="KW-0472">Membrane</keyword>
<dbReference type="GO" id="GO:0016020">
    <property type="term" value="C:membrane"/>
    <property type="evidence" value="ECO:0007669"/>
    <property type="project" value="InterPro"/>
</dbReference>
<name>A0A937A8F7_9BACT</name>
<evidence type="ECO:0000313" key="4">
    <source>
        <dbReference type="Proteomes" id="UP000642920"/>
    </source>
</evidence>
<feature type="transmembrane region" description="Helical" evidence="1">
    <location>
        <begin position="108"/>
        <end position="128"/>
    </location>
</feature>
<evidence type="ECO:0000313" key="3">
    <source>
        <dbReference type="EMBL" id="MBL0764130.1"/>
    </source>
</evidence>
<comment type="caution">
    <text evidence="3">The sequence shown here is derived from an EMBL/GenBank/DDBJ whole genome shotgun (WGS) entry which is preliminary data.</text>
</comment>
<dbReference type="PANTHER" id="PTHR34220">
    <property type="entry name" value="SENSOR HISTIDINE KINASE YPDA"/>
    <property type="match status" value="1"/>
</dbReference>
<dbReference type="EMBL" id="JAERQG010000001">
    <property type="protein sequence ID" value="MBL0764130.1"/>
    <property type="molecule type" value="Genomic_DNA"/>
</dbReference>
<proteinExistence type="predicted"/>
<gene>
    <name evidence="3" type="ORF">JKP34_02625</name>
</gene>
<dbReference type="RefSeq" id="WP_201917416.1">
    <property type="nucleotide sequence ID" value="NZ_JAERQG010000001.1"/>
</dbReference>
<evidence type="ECO:0000259" key="2">
    <source>
        <dbReference type="Pfam" id="PF06580"/>
    </source>
</evidence>
<keyword evidence="3" id="KW-0418">Kinase</keyword>
<keyword evidence="4" id="KW-1185">Reference proteome</keyword>
<protein>
    <submittedName>
        <fullName evidence="3">Histidine kinase</fullName>
    </submittedName>
</protein>
<dbReference type="InterPro" id="IPR050640">
    <property type="entry name" value="Bact_2-comp_sensor_kinase"/>
</dbReference>
<dbReference type="InterPro" id="IPR010559">
    <property type="entry name" value="Sig_transdc_His_kin_internal"/>
</dbReference>
<keyword evidence="3" id="KW-0808">Transferase</keyword>
<feature type="transmembrane region" description="Helical" evidence="1">
    <location>
        <begin position="31"/>
        <end position="55"/>
    </location>
</feature>
<keyword evidence="1" id="KW-1133">Transmembrane helix</keyword>
<dbReference type="Pfam" id="PF06580">
    <property type="entry name" value="His_kinase"/>
    <property type="match status" value="1"/>
</dbReference>
<dbReference type="AlphaFoldDB" id="A0A937A8F7"/>
<feature type="domain" description="Signal transduction histidine kinase internal region" evidence="2">
    <location>
        <begin position="148"/>
        <end position="227"/>
    </location>
</feature>
<sequence>MLNKLPFHIIFWLISLNLCAFIIGYKSDWQQAYLLTAIYSPVSVSSAYFITHVLMERYLYKGSYLKFIIYLIYTITVSLFLVMVLNTVVFINIANYQFNLMPAPTKDIVVLFTTLYLIVFLFVSTQSVKKYADARSEKEAALKRMAETELKFLKSQLNPHFLFNTLNNLYSLAVKKSDEAPDAILKLSNLLDNVLSASDNLLIPIDQELKVMEDFIYLESLRFGDRLNIKKEIEVPEGCEFKIPPLSLITIIENCFKHGGEGKMKKLAINIKIIGSNNTLNVATKNNYHPSGDGTSKGRGLDNLRRQMNYLFKDKHELTISQRENIFTLELNMLF</sequence>
<feature type="transmembrane region" description="Helical" evidence="1">
    <location>
        <begin position="67"/>
        <end position="96"/>
    </location>
</feature>
<dbReference type="PANTHER" id="PTHR34220:SF7">
    <property type="entry name" value="SENSOR HISTIDINE KINASE YPDA"/>
    <property type="match status" value="1"/>
</dbReference>
<evidence type="ECO:0000256" key="1">
    <source>
        <dbReference type="SAM" id="Phobius"/>
    </source>
</evidence>
<keyword evidence="1" id="KW-0812">Transmembrane</keyword>
<dbReference type="GO" id="GO:0000155">
    <property type="term" value="F:phosphorelay sensor kinase activity"/>
    <property type="evidence" value="ECO:0007669"/>
    <property type="project" value="InterPro"/>
</dbReference>
<dbReference type="Proteomes" id="UP000642920">
    <property type="component" value="Unassembled WGS sequence"/>
</dbReference>